<protein>
    <submittedName>
        <fullName evidence="1">Uncharacterized protein</fullName>
    </submittedName>
</protein>
<proteinExistence type="predicted"/>
<organism evidence="1 2">
    <name type="scientific">Porphyromonas canoris</name>
    <dbReference type="NCBI Taxonomy" id="36875"/>
    <lineage>
        <taxon>Bacteria</taxon>
        <taxon>Pseudomonadati</taxon>
        <taxon>Bacteroidota</taxon>
        <taxon>Bacteroidia</taxon>
        <taxon>Bacteroidales</taxon>
        <taxon>Porphyromonadaceae</taxon>
        <taxon>Porphyromonas</taxon>
    </lineage>
</organism>
<sequence length="128" mass="15040">MREFTEGRNAYIAEKAKLTVAERTFVEQELQKYDVKKQKLWMEMNRLIKHTAREDVVISEAQYGEALDKTVENMKAQAEITQELITSLRSKLSNTKAFQIIHAENVYTKRYFARKSKGEQHPKETTKK</sequence>
<evidence type="ECO:0000313" key="2">
    <source>
        <dbReference type="Proteomes" id="UP000030101"/>
    </source>
</evidence>
<dbReference type="EMBL" id="JQZV01000003">
    <property type="protein sequence ID" value="KGN93345.1"/>
    <property type="molecule type" value="Genomic_DNA"/>
</dbReference>
<evidence type="ECO:0000313" key="1">
    <source>
        <dbReference type="EMBL" id="KGN93345.1"/>
    </source>
</evidence>
<name>A0ABR4XN26_9PORP</name>
<reference evidence="1 2" key="1">
    <citation type="submission" date="2014-08" db="EMBL/GenBank/DDBJ databases">
        <title>Porphyromonas canoris strain:OH2762 Genome sequencing.</title>
        <authorList>
            <person name="Wallis C."/>
            <person name="Deusch O."/>
            <person name="O'Flynn C."/>
            <person name="Davis I."/>
            <person name="Jospin G."/>
            <person name="Darling A.E."/>
            <person name="Coil D.A."/>
            <person name="Alexiev A."/>
            <person name="Horsfall A."/>
            <person name="Kirkwood N."/>
            <person name="Harris S."/>
            <person name="Eisen J.A."/>
        </authorList>
    </citation>
    <scope>NUCLEOTIDE SEQUENCE [LARGE SCALE GENOMIC DNA]</scope>
    <source>
        <strain evidence="2">COT-108 OH2762</strain>
    </source>
</reference>
<dbReference type="Proteomes" id="UP000030101">
    <property type="component" value="Unassembled WGS sequence"/>
</dbReference>
<keyword evidence="2" id="KW-1185">Reference proteome</keyword>
<comment type="caution">
    <text evidence="1">The sequence shown here is derived from an EMBL/GenBank/DDBJ whole genome shotgun (WGS) entry which is preliminary data.</text>
</comment>
<gene>
    <name evidence="1" type="ORF">HQ43_01495</name>
</gene>
<accession>A0ABR4XN26</accession>